<feature type="domain" description="Pirin N-terminal" evidence="4">
    <location>
        <begin position="24"/>
        <end position="122"/>
    </location>
</feature>
<dbReference type="InterPro" id="IPR012093">
    <property type="entry name" value="Pirin"/>
</dbReference>
<dbReference type="GO" id="GO:0046872">
    <property type="term" value="F:metal ion binding"/>
    <property type="evidence" value="ECO:0007669"/>
    <property type="project" value="UniProtKB-KW"/>
</dbReference>
<keyword evidence="2" id="KW-0408">Iron</keyword>
<keyword evidence="2" id="KW-0479">Metal-binding</keyword>
<evidence type="ECO:0000259" key="4">
    <source>
        <dbReference type="Pfam" id="PF02678"/>
    </source>
</evidence>
<dbReference type="EMBL" id="QRHA01000005">
    <property type="protein sequence ID" value="RDV26073.1"/>
    <property type="molecule type" value="Genomic_DNA"/>
</dbReference>
<dbReference type="PANTHER" id="PTHR13903:SF8">
    <property type="entry name" value="PIRIN"/>
    <property type="match status" value="1"/>
</dbReference>
<dbReference type="RefSeq" id="WP_115592943.1">
    <property type="nucleotide sequence ID" value="NZ_QRHA01000005.1"/>
</dbReference>
<comment type="caution">
    <text evidence="6">The sequence shown here is derived from an EMBL/GenBank/DDBJ whole genome shotgun (WGS) entry which is preliminary data.</text>
</comment>
<organism evidence="6 7">
    <name type="scientific">Alteromonas aestuariivivens</name>
    <dbReference type="NCBI Taxonomy" id="1938339"/>
    <lineage>
        <taxon>Bacteria</taxon>
        <taxon>Pseudomonadati</taxon>
        <taxon>Pseudomonadota</taxon>
        <taxon>Gammaproteobacteria</taxon>
        <taxon>Alteromonadales</taxon>
        <taxon>Alteromonadaceae</taxon>
        <taxon>Alteromonas/Salinimonas group</taxon>
        <taxon>Alteromonas</taxon>
    </lineage>
</organism>
<evidence type="ECO:0000256" key="3">
    <source>
        <dbReference type="RuleBase" id="RU003457"/>
    </source>
</evidence>
<dbReference type="InterPro" id="IPR014710">
    <property type="entry name" value="RmlC-like_jellyroll"/>
</dbReference>
<dbReference type="PANTHER" id="PTHR13903">
    <property type="entry name" value="PIRIN-RELATED"/>
    <property type="match status" value="1"/>
</dbReference>
<dbReference type="SUPFAM" id="SSF51182">
    <property type="entry name" value="RmlC-like cupins"/>
    <property type="match status" value="1"/>
</dbReference>
<comment type="cofactor">
    <cofactor evidence="2">
        <name>Fe cation</name>
        <dbReference type="ChEBI" id="CHEBI:24875"/>
    </cofactor>
    <text evidence="2">Binds 1 Fe cation per subunit.</text>
</comment>
<evidence type="ECO:0000259" key="5">
    <source>
        <dbReference type="Pfam" id="PF05726"/>
    </source>
</evidence>
<sequence>MSEYRIIHSVHRGRATQDGAGVSLTRLIGQPSLPRLDPFLMLDFFGSDKPNDYLAGFPSHPHRGFQTVTYMLAGKMRHRDSVGNEGVIEAGGIQWMNAGRGIIHEEMPEQQEGLLQGFQLWVNLPAQQKMSAPGYQDIPASRVPEVKVGEHIRVKVLAGEFQGTKGPVETTSVKPLFFDIAGERPQSELNIPLSSQHNAFVYCYAGAVEVGGQTLSGGQLAVLGAGNAVNLNFTAAGKLILVAGQPIGEPVVQYGPFVMNTEQEIHQAIVDYQSGKLTG</sequence>
<proteinExistence type="inferred from homology"/>
<gene>
    <name evidence="6" type="ORF">DXV75_08315</name>
</gene>
<dbReference type="AlphaFoldDB" id="A0A3D8M8U0"/>
<dbReference type="OrthoDB" id="9780903at2"/>
<protein>
    <submittedName>
        <fullName evidence="6">Pirin family protein</fullName>
    </submittedName>
</protein>
<dbReference type="Pfam" id="PF02678">
    <property type="entry name" value="Pirin"/>
    <property type="match status" value="1"/>
</dbReference>
<reference evidence="7" key="1">
    <citation type="submission" date="2018-08" db="EMBL/GenBank/DDBJ databases">
        <authorList>
            <person name="Zhang J."/>
            <person name="Du Z.-J."/>
        </authorList>
    </citation>
    <scope>NUCLEOTIDE SEQUENCE [LARGE SCALE GENOMIC DNA]</scope>
    <source>
        <strain evidence="7">KCTC 52655</strain>
    </source>
</reference>
<dbReference type="CDD" id="cd02909">
    <property type="entry name" value="cupin_pirin_N"/>
    <property type="match status" value="1"/>
</dbReference>
<dbReference type="PIRSF" id="PIRSF006232">
    <property type="entry name" value="Pirin"/>
    <property type="match status" value="1"/>
</dbReference>
<dbReference type="Pfam" id="PF05726">
    <property type="entry name" value="Pirin_C"/>
    <property type="match status" value="1"/>
</dbReference>
<dbReference type="Gene3D" id="2.60.120.10">
    <property type="entry name" value="Jelly Rolls"/>
    <property type="match status" value="2"/>
</dbReference>
<name>A0A3D8M8U0_9ALTE</name>
<evidence type="ECO:0000256" key="1">
    <source>
        <dbReference type="ARBA" id="ARBA00008416"/>
    </source>
</evidence>
<evidence type="ECO:0000256" key="2">
    <source>
        <dbReference type="PIRSR" id="PIRSR006232-1"/>
    </source>
</evidence>
<feature type="binding site" evidence="2">
    <location>
        <position position="104"/>
    </location>
    <ligand>
        <name>Fe cation</name>
        <dbReference type="ChEBI" id="CHEBI:24875"/>
    </ligand>
</feature>
<evidence type="ECO:0000313" key="6">
    <source>
        <dbReference type="EMBL" id="RDV26073.1"/>
    </source>
</evidence>
<keyword evidence="7" id="KW-1185">Reference proteome</keyword>
<feature type="binding site" evidence="2">
    <location>
        <position position="106"/>
    </location>
    <ligand>
        <name>Fe cation</name>
        <dbReference type="ChEBI" id="CHEBI:24875"/>
    </ligand>
</feature>
<dbReference type="CDD" id="cd02247">
    <property type="entry name" value="cupin_pirin_C"/>
    <property type="match status" value="1"/>
</dbReference>
<feature type="binding site" evidence="2">
    <location>
        <position position="62"/>
    </location>
    <ligand>
        <name>Fe cation</name>
        <dbReference type="ChEBI" id="CHEBI:24875"/>
    </ligand>
</feature>
<feature type="binding site" evidence="2">
    <location>
        <position position="60"/>
    </location>
    <ligand>
        <name>Fe cation</name>
        <dbReference type="ChEBI" id="CHEBI:24875"/>
    </ligand>
</feature>
<dbReference type="InterPro" id="IPR003829">
    <property type="entry name" value="Pirin_N_dom"/>
</dbReference>
<evidence type="ECO:0000313" key="7">
    <source>
        <dbReference type="Proteomes" id="UP000256561"/>
    </source>
</evidence>
<dbReference type="InterPro" id="IPR008778">
    <property type="entry name" value="Pirin_C_dom"/>
</dbReference>
<feature type="domain" description="Pirin C-terminal" evidence="5">
    <location>
        <begin position="185"/>
        <end position="277"/>
    </location>
</feature>
<comment type="similarity">
    <text evidence="1 3">Belongs to the pirin family.</text>
</comment>
<dbReference type="InterPro" id="IPR011051">
    <property type="entry name" value="RmlC_Cupin_sf"/>
</dbReference>
<accession>A0A3D8M8U0</accession>
<dbReference type="Proteomes" id="UP000256561">
    <property type="component" value="Unassembled WGS sequence"/>
</dbReference>